<reference evidence="1 2" key="1">
    <citation type="submission" date="2024-02" db="EMBL/GenBank/DDBJ databases">
        <authorList>
            <person name="Vignale AGUSTIN F."/>
            <person name="Sosa J E."/>
            <person name="Modenutti C."/>
        </authorList>
    </citation>
    <scope>NUCLEOTIDE SEQUENCE [LARGE SCALE GENOMIC DNA]</scope>
</reference>
<name>A0ABC8S670_9AQUA</name>
<proteinExistence type="predicted"/>
<evidence type="ECO:0000313" key="1">
    <source>
        <dbReference type="EMBL" id="CAK9152659.1"/>
    </source>
</evidence>
<comment type="caution">
    <text evidence="1">The sequence shown here is derived from an EMBL/GenBank/DDBJ whole genome shotgun (WGS) entry which is preliminary data.</text>
</comment>
<organism evidence="1 2">
    <name type="scientific">Ilex paraguariensis</name>
    <name type="common">yerba mate</name>
    <dbReference type="NCBI Taxonomy" id="185542"/>
    <lineage>
        <taxon>Eukaryota</taxon>
        <taxon>Viridiplantae</taxon>
        <taxon>Streptophyta</taxon>
        <taxon>Embryophyta</taxon>
        <taxon>Tracheophyta</taxon>
        <taxon>Spermatophyta</taxon>
        <taxon>Magnoliopsida</taxon>
        <taxon>eudicotyledons</taxon>
        <taxon>Gunneridae</taxon>
        <taxon>Pentapetalae</taxon>
        <taxon>asterids</taxon>
        <taxon>campanulids</taxon>
        <taxon>Aquifoliales</taxon>
        <taxon>Aquifoliaceae</taxon>
        <taxon>Ilex</taxon>
    </lineage>
</organism>
<dbReference type="EMBL" id="CAUOFW020002280">
    <property type="protein sequence ID" value="CAK9152659.1"/>
    <property type="molecule type" value="Genomic_DNA"/>
</dbReference>
<evidence type="ECO:0000313" key="2">
    <source>
        <dbReference type="Proteomes" id="UP001642360"/>
    </source>
</evidence>
<protein>
    <submittedName>
        <fullName evidence="1">Uncharacterized protein</fullName>
    </submittedName>
</protein>
<dbReference type="AlphaFoldDB" id="A0ABC8S670"/>
<keyword evidence="2" id="KW-1185">Reference proteome</keyword>
<gene>
    <name evidence="1" type="ORF">ILEXP_LOCUS20884</name>
</gene>
<sequence>MSFHKQQIGFAQDQFQRYLTTPYICFQRPHIPTFTSSSGIYPSPLALQNLNSPHVKIFNPFWYSFIYPIVHDLKVLRSPSHSNCLTSFLGFRYKRIYGFFMSFRSMLCNSQPLRAPKDLNPLSNFLNPAIYFYFFHLFFFVRCFSTCVSQGCRWGVLGFVSWVRLKATPVLNQPHSRDP</sequence>
<accession>A0ABC8S670</accession>
<dbReference type="Proteomes" id="UP001642360">
    <property type="component" value="Unassembled WGS sequence"/>
</dbReference>